<name>A0ABX6C7I4_9CHLR</name>
<dbReference type="PRINTS" id="PR01435">
    <property type="entry name" value="NPOXDRDTASE5"/>
</dbReference>
<evidence type="ECO:0000259" key="8">
    <source>
        <dbReference type="Pfam" id="PF00662"/>
    </source>
</evidence>
<feature type="domain" description="NADH:quinone oxidoreductase/Mrp antiporter transmembrane" evidence="7">
    <location>
        <begin position="133"/>
        <end position="418"/>
    </location>
</feature>
<dbReference type="NCBIfam" id="TIGR01974">
    <property type="entry name" value="NDH_I_L"/>
    <property type="match status" value="1"/>
</dbReference>
<keyword evidence="2 5" id="KW-0812">Transmembrane</keyword>
<feature type="transmembrane region" description="Helical" evidence="6">
    <location>
        <begin position="470"/>
        <end position="489"/>
    </location>
</feature>
<dbReference type="InterPro" id="IPR003945">
    <property type="entry name" value="NU5C-like"/>
</dbReference>
<keyword evidence="4 6" id="KW-0472">Membrane</keyword>
<protein>
    <submittedName>
        <fullName evidence="9">NADH-quinone oxidoreductase subunit L</fullName>
    </submittedName>
</protein>
<evidence type="ECO:0000256" key="4">
    <source>
        <dbReference type="ARBA" id="ARBA00023136"/>
    </source>
</evidence>
<evidence type="ECO:0000256" key="3">
    <source>
        <dbReference type="ARBA" id="ARBA00022989"/>
    </source>
</evidence>
<evidence type="ECO:0000313" key="10">
    <source>
        <dbReference type="Proteomes" id="UP000326331"/>
    </source>
</evidence>
<accession>A0ABX6C7I4</accession>
<feature type="transmembrane region" description="Helical" evidence="6">
    <location>
        <begin position="509"/>
        <end position="531"/>
    </location>
</feature>
<evidence type="ECO:0000256" key="5">
    <source>
        <dbReference type="RuleBase" id="RU000320"/>
    </source>
</evidence>
<feature type="transmembrane region" description="Helical" evidence="6">
    <location>
        <begin position="139"/>
        <end position="158"/>
    </location>
</feature>
<feature type="transmembrane region" description="Helical" evidence="6">
    <location>
        <begin position="83"/>
        <end position="104"/>
    </location>
</feature>
<dbReference type="PRINTS" id="PR01434">
    <property type="entry name" value="NADHDHGNASE5"/>
</dbReference>
<comment type="subcellular location">
    <subcellularLocation>
        <location evidence="1">Endomembrane system</location>
        <topology evidence="1">Multi-pass membrane protein</topology>
    </subcellularLocation>
    <subcellularLocation>
        <location evidence="5">Membrane</location>
        <topology evidence="5">Multi-pass membrane protein</topology>
    </subcellularLocation>
</comment>
<feature type="domain" description="NADH-Ubiquinone oxidoreductase (complex I) chain 5 N-terminal" evidence="8">
    <location>
        <begin position="67"/>
        <end position="117"/>
    </location>
</feature>
<feature type="transmembrane region" description="Helical" evidence="6">
    <location>
        <begin position="116"/>
        <end position="133"/>
    </location>
</feature>
<dbReference type="NCBIfam" id="NF005141">
    <property type="entry name" value="PRK06590.1"/>
    <property type="match status" value="1"/>
</dbReference>
<sequence>MDQAVLWAIIACPLVAWALIAIYLRKLPAIAGYAAILGIGAAMVLSYVTLFNVIDADGGVAKYTHEWFTAGDLAVPLGVRVDGLTAVMLVVVTTVAFLVQVYSTGYMAGDPGYGRYFAHMCLFTTSMLGLVLADNLFQMFVFWELVGLCSYLLIGFWFHKPSAAAAAKKAFIVTRIGDLGLLAALLLIWTRAETFDVTAIQEWAASGEAKSTIVTLFALGLFAGAAGKSAQFPLHVWLPDAMEGPTPVSALIHAATMVAAGVYLVARFFPVFEASTDAANVVAWIGAITALLAATIALVQTDLKRVLAYSTVSQLGYMMLSLGALGYVAAIFHLFTHAFFKALLFLGSGSVNHATNTFDMRKMGGLRKAMPVTYWTFVIGSLSLAGIFPLAGFWSKDEILLDAWRHDRALWAIGAVVAFMTAFYMFRAIFLTFHGTYKGGEPVDHHDPDNHFHGDPAHPHESPWSMKGPLIVLAIPSIAAGWFAYDHMFKDFIEAALPEAGHHGSTFELGIAVSSTIVALAGIGTAYAIYIRRWVDSASIRATFAPLAIIFERKYFLDDLYEGLFVRRIFYGGWCRLLETFDRRVVDGIVNGTGQVGRLASDRLRAIQVGEVQSYGLGVAAGVIVIFIAVIVANPL</sequence>
<dbReference type="Proteomes" id="UP000326331">
    <property type="component" value="Chromosome"/>
</dbReference>
<feature type="transmembrane region" description="Helical" evidence="6">
    <location>
        <begin position="409"/>
        <end position="430"/>
    </location>
</feature>
<evidence type="ECO:0000256" key="1">
    <source>
        <dbReference type="ARBA" id="ARBA00004127"/>
    </source>
</evidence>
<feature type="transmembrane region" description="Helical" evidence="6">
    <location>
        <begin position="31"/>
        <end position="54"/>
    </location>
</feature>
<evidence type="ECO:0000259" key="7">
    <source>
        <dbReference type="Pfam" id="PF00361"/>
    </source>
</evidence>
<dbReference type="InterPro" id="IPR018393">
    <property type="entry name" value="NADHpl_OxRdtase_5_subgr"/>
</dbReference>
<dbReference type="Pfam" id="PF00361">
    <property type="entry name" value="Proton_antipo_M"/>
    <property type="match status" value="1"/>
</dbReference>
<dbReference type="PANTHER" id="PTHR42829:SF2">
    <property type="entry name" value="NADH-UBIQUINONE OXIDOREDUCTASE CHAIN 5"/>
    <property type="match status" value="1"/>
</dbReference>
<proteinExistence type="predicted"/>
<dbReference type="PANTHER" id="PTHR42829">
    <property type="entry name" value="NADH-UBIQUINONE OXIDOREDUCTASE CHAIN 5"/>
    <property type="match status" value="1"/>
</dbReference>
<evidence type="ECO:0000256" key="6">
    <source>
        <dbReference type="SAM" id="Phobius"/>
    </source>
</evidence>
<reference evidence="9 10" key="1">
    <citation type="submission" date="2019-08" db="EMBL/GenBank/DDBJ databases">
        <authorList>
            <person name="Toschakov S.V."/>
        </authorList>
    </citation>
    <scope>NUCLEOTIDE SEQUENCE [LARGE SCALE GENOMIC DNA]</scope>
    <source>
        <strain evidence="9 10">3753O</strain>
    </source>
</reference>
<reference evidence="9 10" key="2">
    <citation type="submission" date="2019-10" db="EMBL/GenBank/DDBJ databases">
        <title>Thermopilla bonchosmolovskayae gen. nov., sp. nov., a moderately thermophilic Chloroflexi bacterium from a Chukotka hot spring (Arctic, Russia), representing a novel classis Thermopillaia, which include previously uncultivated lineage OLB14.</title>
        <authorList>
            <person name="Kochetkova T.V."/>
            <person name="Zayulina K.S."/>
            <person name="Zhigarkov V.S."/>
            <person name="Minaev N.V."/>
            <person name="Novikov A."/>
            <person name="Toshchakov S.V."/>
            <person name="Elcheninov A.G."/>
            <person name="Kublanov I.V."/>
        </authorList>
    </citation>
    <scope>NUCLEOTIDE SEQUENCE [LARGE SCALE GENOMIC DNA]</scope>
    <source>
        <strain evidence="9 10">3753O</strain>
    </source>
</reference>
<organism evidence="9 10">
    <name type="scientific">Tepidiforma bonchosmolovskayae</name>
    <dbReference type="NCBI Taxonomy" id="2601677"/>
    <lineage>
        <taxon>Bacteria</taxon>
        <taxon>Bacillati</taxon>
        <taxon>Chloroflexota</taxon>
        <taxon>Tepidiformia</taxon>
        <taxon>Tepidiformales</taxon>
        <taxon>Tepidiformaceae</taxon>
        <taxon>Tepidiforma</taxon>
    </lineage>
</organism>
<evidence type="ECO:0000313" key="9">
    <source>
        <dbReference type="EMBL" id="QFG04386.1"/>
    </source>
</evidence>
<dbReference type="Gene3D" id="1.20.5.2700">
    <property type="match status" value="1"/>
</dbReference>
<evidence type="ECO:0000256" key="2">
    <source>
        <dbReference type="ARBA" id="ARBA00022692"/>
    </source>
</evidence>
<feature type="transmembrane region" description="Helical" evidence="6">
    <location>
        <begin position="281"/>
        <end position="299"/>
    </location>
</feature>
<dbReference type="InterPro" id="IPR001750">
    <property type="entry name" value="ND/Mrp_TM"/>
</dbReference>
<feature type="transmembrane region" description="Helical" evidence="6">
    <location>
        <begin position="372"/>
        <end position="394"/>
    </location>
</feature>
<feature type="transmembrane region" description="Helical" evidence="6">
    <location>
        <begin position="248"/>
        <end position="269"/>
    </location>
</feature>
<feature type="transmembrane region" description="Helical" evidence="6">
    <location>
        <begin position="170"/>
        <end position="189"/>
    </location>
</feature>
<dbReference type="Pfam" id="PF00662">
    <property type="entry name" value="Proton_antipo_N"/>
    <property type="match status" value="1"/>
</dbReference>
<keyword evidence="10" id="KW-1185">Reference proteome</keyword>
<feature type="transmembrane region" description="Helical" evidence="6">
    <location>
        <begin position="6"/>
        <end position="24"/>
    </location>
</feature>
<dbReference type="EMBL" id="CP042829">
    <property type="protein sequence ID" value="QFG04386.1"/>
    <property type="molecule type" value="Genomic_DNA"/>
</dbReference>
<gene>
    <name evidence="9" type="primary">nuoL</name>
    <name evidence="9" type="ORF">Tbon_12635</name>
</gene>
<feature type="transmembrane region" description="Helical" evidence="6">
    <location>
        <begin position="615"/>
        <end position="633"/>
    </location>
</feature>
<dbReference type="InterPro" id="IPR001516">
    <property type="entry name" value="Proton_antipo_N"/>
</dbReference>
<keyword evidence="3 6" id="KW-1133">Transmembrane helix</keyword>